<name>A0A0C9YHB1_9AGAM</name>
<sequence>MLKILQDELQALPHSNLAQASGLRYHVRDPLHLKAVFVAFQSRGAHRERISPKLPDEFGANTLILLSCNPSTFWGTQYQRSVNTSP</sequence>
<keyword evidence="2" id="KW-1185">Reference proteome</keyword>
<dbReference type="AlphaFoldDB" id="A0A0C9YHB1"/>
<dbReference type="Proteomes" id="UP000054018">
    <property type="component" value="Unassembled WGS sequence"/>
</dbReference>
<protein>
    <submittedName>
        <fullName evidence="1">Uncharacterized protein</fullName>
    </submittedName>
</protein>
<reference evidence="1 2" key="1">
    <citation type="submission" date="2014-04" db="EMBL/GenBank/DDBJ databases">
        <authorList>
            <consortium name="DOE Joint Genome Institute"/>
            <person name="Kuo A."/>
            <person name="Kohler A."/>
            <person name="Costa M.D."/>
            <person name="Nagy L.G."/>
            <person name="Floudas D."/>
            <person name="Copeland A."/>
            <person name="Barry K.W."/>
            <person name="Cichocki N."/>
            <person name="Veneault-Fourrey C."/>
            <person name="LaButti K."/>
            <person name="Lindquist E.A."/>
            <person name="Lipzen A."/>
            <person name="Lundell T."/>
            <person name="Morin E."/>
            <person name="Murat C."/>
            <person name="Sun H."/>
            <person name="Tunlid A."/>
            <person name="Henrissat B."/>
            <person name="Grigoriev I.V."/>
            <person name="Hibbett D.S."/>
            <person name="Martin F."/>
            <person name="Nordberg H.P."/>
            <person name="Cantor M.N."/>
            <person name="Hua S.X."/>
        </authorList>
    </citation>
    <scope>NUCLEOTIDE SEQUENCE [LARGE SCALE GENOMIC DNA]</scope>
    <source>
        <strain evidence="1 2">441</strain>
    </source>
</reference>
<proteinExistence type="predicted"/>
<evidence type="ECO:0000313" key="2">
    <source>
        <dbReference type="Proteomes" id="UP000054018"/>
    </source>
</evidence>
<gene>
    <name evidence="1" type="ORF">PISMIDRAFT_411186</name>
</gene>
<accession>A0A0C9YHB1</accession>
<dbReference type="HOGENOM" id="CLU_2498708_0_0_1"/>
<reference evidence="2" key="2">
    <citation type="submission" date="2015-01" db="EMBL/GenBank/DDBJ databases">
        <title>Evolutionary Origins and Diversification of the Mycorrhizal Mutualists.</title>
        <authorList>
            <consortium name="DOE Joint Genome Institute"/>
            <consortium name="Mycorrhizal Genomics Consortium"/>
            <person name="Kohler A."/>
            <person name="Kuo A."/>
            <person name="Nagy L.G."/>
            <person name="Floudas D."/>
            <person name="Copeland A."/>
            <person name="Barry K.W."/>
            <person name="Cichocki N."/>
            <person name="Veneault-Fourrey C."/>
            <person name="LaButti K."/>
            <person name="Lindquist E.A."/>
            <person name="Lipzen A."/>
            <person name="Lundell T."/>
            <person name="Morin E."/>
            <person name="Murat C."/>
            <person name="Riley R."/>
            <person name="Ohm R."/>
            <person name="Sun H."/>
            <person name="Tunlid A."/>
            <person name="Henrissat B."/>
            <person name="Grigoriev I.V."/>
            <person name="Hibbett D.S."/>
            <person name="Martin F."/>
        </authorList>
    </citation>
    <scope>NUCLEOTIDE SEQUENCE [LARGE SCALE GENOMIC DNA]</scope>
    <source>
        <strain evidence="2">441</strain>
    </source>
</reference>
<organism evidence="1 2">
    <name type="scientific">Pisolithus microcarpus 441</name>
    <dbReference type="NCBI Taxonomy" id="765257"/>
    <lineage>
        <taxon>Eukaryota</taxon>
        <taxon>Fungi</taxon>
        <taxon>Dikarya</taxon>
        <taxon>Basidiomycota</taxon>
        <taxon>Agaricomycotina</taxon>
        <taxon>Agaricomycetes</taxon>
        <taxon>Agaricomycetidae</taxon>
        <taxon>Boletales</taxon>
        <taxon>Sclerodermatineae</taxon>
        <taxon>Pisolithaceae</taxon>
        <taxon>Pisolithus</taxon>
    </lineage>
</organism>
<dbReference type="EMBL" id="KN834006">
    <property type="protein sequence ID" value="KIK13274.1"/>
    <property type="molecule type" value="Genomic_DNA"/>
</dbReference>
<evidence type="ECO:0000313" key="1">
    <source>
        <dbReference type="EMBL" id="KIK13274.1"/>
    </source>
</evidence>